<keyword evidence="1 3" id="KW-0560">Oxidoreductase</keyword>
<dbReference type="OrthoDB" id="9762913at2"/>
<evidence type="ECO:0000313" key="5">
    <source>
        <dbReference type="EMBL" id="KRK98711.1"/>
    </source>
</evidence>
<dbReference type="PANTHER" id="PTHR43217">
    <property type="entry name" value="SUCCINATE SEMIALDEHYDE DEHYDROGENASE [NAD(P)+] SAD"/>
    <property type="match status" value="1"/>
</dbReference>
<dbReference type="EMBL" id="AZEE01000027">
    <property type="protein sequence ID" value="KRK98711.1"/>
    <property type="molecule type" value="Genomic_DNA"/>
</dbReference>
<sequence>MNYQVINPYTGALENEYAQTSDDALQSALQTGDTYYHAHYNEPLAIRVKQLQAIADAFRQNVEQLAFTATTNMGKLHREAIGESTAAANIAQYYVDHGPAALLPKSYTYQDGKQATLHYDATGIVMAIEPWNFPYTQVMRVFAPNFLLGNPVILKHAPIVAGCAELFEKLVWSTNVDHGAFQNLFLSNEQTADAIADDRVQGVALTGSPKAGRAVAAEAAAVLTKSTLELGGNDAFIVLKSADVDQAVKDGAVSRLRNAGQVCTSAKRFIVHEAVADEFIAKMTAVFESQVLGDPMADATTLAPLSSKAAQTTLQQQVDTAIANGAKVLVPGGAVTDQPGNGFKPVLLTNLLPDNPMYDTELFGPVGQIQVVRSTEEALSIANHSQYGLAGAVYAGTTAEAQEVAEKLETGQIFLNQPSNGYPELPFGGVKNSGYGREMSDLALYEFANQKMIAQGTKEAH</sequence>
<evidence type="ECO:0000256" key="2">
    <source>
        <dbReference type="PROSITE-ProRule" id="PRU10007"/>
    </source>
</evidence>
<dbReference type="Pfam" id="PF00171">
    <property type="entry name" value="Aldedh"/>
    <property type="match status" value="1"/>
</dbReference>
<dbReference type="PANTHER" id="PTHR43217:SF2">
    <property type="entry name" value="SUCCINATE-SEMIALDEHYDE DEHYDROGENASE [NADP(+)]"/>
    <property type="match status" value="1"/>
</dbReference>
<dbReference type="InterPro" id="IPR029510">
    <property type="entry name" value="Ald_DH_CS_GLU"/>
</dbReference>
<comment type="caution">
    <text evidence="5">The sequence shown here is derived from an EMBL/GenBank/DDBJ whole genome shotgun (WGS) entry which is preliminary data.</text>
</comment>
<dbReference type="RefSeq" id="WP_056947172.1">
    <property type="nucleotide sequence ID" value="NZ_AZEE01000027.1"/>
</dbReference>
<evidence type="ECO:0000313" key="6">
    <source>
        <dbReference type="Proteomes" id="UP000051160"/>
    </source>
</evidence>
<accession>A0A0R1M4D3</accession>
<dbReference type="InterPro" id="IPR016163">
    <property type="entry name" value="Ald_DH_C"/>
</dbReference>
<feature type="domain" description="Aldehyde dehydrogenase" evidence="4">
    <location>
        <begin position="3"/>
        <end position="453"/>
    </location>
</feature>
<dbReference type="Gene3D" id="3.40.309.10">
    <property type="entry name" value="Aldehyde Dehydrogenase, Chain A, domain 2"/>
    <property type="match status" value="1"/>
</dbReference>
<dbReference type="Proteomes" id="UP000051160">
    <property type="component" value="Unassembled WGS sequence"/>
</dbReference>
<protein>
    <submittedName>
        <fullName evidence="5">NAD-dependent aldehyde dehydrogenase</fullName>
    </submittedName>
</protein>
<name>A0A0R1M4D3_9LACO</name>
<dbReference type="InterPro" id="IPR015590">
    <property type="entry name" value="Aldehyde_DH_dom"/>
</dbReference>
<reference evidence="5 6" key="1">
    <citation type="journal article" date="2015" name="Genome Announc.">
        <title>Expanding the biotechnology potential of lactobacilli through comparative genomics of 213 strains and associated genera.</title>
        <authorList>
            <person name="Sun Z."/>
            <person name="Harris H.M."/>
            <person name="McCann A."/>
            <person name="Guo C."/>
            <person name="Argimon S."/>
            <person name="Zhang W."/>
            <person name="Yang X."/>
            <person name="Jeffery I.B."/>
            <person name="Cooney J.C."/>
            <person name="Kagawa T.F."/>
            <person name="Liu W."/>
            <person name="Song Y."/>
            <person name="Salvetti E."/>
            <person name="Wrobel A."/>
            <person name="Rasinkangas P."/>
            <person name="Parkhill J."/>
            <person name="Rea M.C."/>
            <person name="O'Sullivan O."/>
            <person name="Ritari J."/>
            <person name="Douillard F.P."/>
            <person name="Paul Ross R."/>
            <person name="Yang R."/>
            <person name="Briner A.E."/>
            <person name="Felis G.E."/>
            <person name="de Vos W.M."/>
            <person name="Barrangou R."/>
            <person name="Klaenhammer T.R."/>
            <person name="Caufield P.W."/>
            <person name="Cui Y."/>
            <person name="Zhang H."/>
            <person name="O'Toole P.W."/>
        </authorList>
    </citation>
    <scope>NUCLEOTIDE SEQUENCE [LARGE SCALE GENOMIC DNA]</scope>
    <source>
        <strain evidence="5 6">DSM 19909</strain>
    </source>
</reference>
<dbReference type="InterPro" id="IPR016161">
    <property type="entry name" value="Ald_DH/histidinol_DH"/>
</dbReference>
<comment type="similarity">
    <text evidence="3">Belongs to the aldehyde dehydrogenase family.</text>
</comment>
<dbReference type="InterPro" id="IPR047110">
    <property type="entry name" value="GABD/Sad-like"/>
</dbReference>
<evidence type="ECO:0000256" key="1">
    <source>
        <dbReference type="ARBA" id="ARBA00023002"/>
    </source>
</evidence>
<gene>
    <name evidence="5" type="ORF">FD04_GL000447</name>
</gene>
<dbReference type="InterPro" id="IPR016162">
    <property type="entry name" value="Ald_DH_N"/>
</dbReference>
<dbReference type="Gene3D" id="3.40.605.10">
    <property type="entry name" value="Aldehyde Dehydrogenase, Chain A, domain 1"/>
    <property type="match status" value="1"/>
</dbReference>
<evidence type="ECO:0000256" key="3">
    <source>
        <dbReference type="RuleBase" id="RU003345"/>
    </source>
</evidence>
<dbReference type="STRING" id="1423776.FD04_GL000447"/>
<dbReference type="PATRIC" id="fig|1423776.4.peg.452"/>
<feature type="active site" evidence="2">
    <location>
        <position position="229"/>
    </location>
</feature>
<keyword evidence="6" id="KW-1185">Reference proteome</keyword>
<proteinExistence type="inferred from homology"/>
<organism evidence="5 6">
    <name type="scientific">Secundilactobacillus odoratitofui DSM 19909 = JCM 15043</name>
    <dbReference type="NCBI Taxonomy" id="1423776"/>
    <lineage>
        <taxon>Bacteria</taxon>
        <taxon>Bacillati</taxon>
        <taxon>Bacillota</taxon>
        <taxon>Bacilli</taxon>
        <taxon>Lactobacillales</taxon>
        <taxon>Lactobacillaceae</taxon>
        <taxon>Secundilactobacillus</taxon>
    </lineage>
</organism>
<dbReference type="AlphaFoldDB" id="A0A0R1M4D3"/>
<dbReference type="GO" id="GO:0004777">
    <property type="term" value="F:succinate-semialdehyde dehydrogenase (NAD+) activity"/>
    <property type="evidence" value="ECO:0007669"/>
    <property type="project" value="TreeGrafter"/>
</dbReference>
<dbReference type="PROSITE" id="PS00687">
    <property type="entry name" value="ALDEHYDE_DEHYDR_GLU"/>
    <property type="match status" value="1"/>
</dbReference>
<evidence type="ECO:0000259" key="4">
    <source>
        <dbReference type="Pfam" id="PF00171"/>
    </source>
</evidence>
<dbReference type="SUPFAM" id="SSF53720">
    <property type="entry name" value="ALDH-like"/>
    <property type="match status" value="1"/>
</dbReference>